<keyword evidence="2" id="KW-1185">Reference proteome</keyword>
<organism evidence="1 2">
    <name type="scientific">Candidatus Fervidibacter sacchari</name>
    <dbReference type="NCBI Taxonomy" id="1448929"/>
    <lineage>
        <taxon>Bacteria</taxon>
        <taxon>Candidatus Fervidibacterota</taxon>
        <taxon>Candidatus Fervidibacter</taxon>
    </lineage>
</organism>
<comment type="caution">
    <text evidence="1">The sequence shown here is derived from an EMBL/GenBank/DDBJ whole genome shotgun (WGS) entry which is preliminary data.</text>
</comment>
<dbReference type="EMBL" id="JANUCP010000004">
    <property type="protein sequence ID" value="MCS3919794.1"/>
    <property type="molecule type" value="Genomic_DNA"/>
</dbReference>
<reference evidence="1 2" key="1">
    <citation type="submission" date="2022-08" db="EMBL/GenBank/DDBJ databases">
        <title>Bacterial and archaeal communities from various locations to study Microbial Dark Matter (Phase II).</title>
        <authorList>
            <person name="Stepanauskas R."/>
        </authorList>
    </citation>
    <scope>NUCLEOTIDE SEQUENCE [LARGE SCALE GENOMIC DNA]</scope>
    <source>
        <strain evidence="1 2">PD1</strain>
    </source>
</reference>
<proteinExistence type="predicted"/>
<protein>
    <submittedName>
        <fullName evidence="1">Uncharacterized protein</fullName>
    </submittedName>
</protein>
<dbReference type="Proteomes" id="UP001204798">
    <property type="component" value="Unassembled WGS sequence"/>
</dbReference>
<accession>A0ABT2EQ19</accession>
<name>A0ABT2EQ19_9BACT</name>
<sequence>MRWLFSILFGWLFGYASLRLKKPEQTIVRMRLDATLTVC</sequence>
<evidence type="ECO:0000313" key="2">
    <source>
        <dbReference type="Proteomes" id="UP001204798"/>
    </source>
</evidence>
<gene>
    <name evidence="1" type="ORF">M2350_002211</name>
</gene>
<evidence type="ECO:0000313" key="1">
    <source>
        <dbReference type="EMBL" id="MCS3919794.1"/>
    </source>
</evidence>